<dbReference type="Gene3D" id="3.30.1120.10">
    <property type="match status" value="1"/>
</dbReference>
<dbReference type="Pfam" id="PF00884">
    <property type="entry name" value="Sulfatase"/>
    <property type="match status" value="1"/>
</dbReference>
<dbReference type="Gene3D" id="3.40.720.10">
    <property type="entry name" value="Alkaline Phosphatase, subunit A"/>
    <property type="match status" value="1"/>
</dbReference>
<evidence type="ECO:0000256" key="1">
    <source>
        <dbReference type="ARBA" id="ARBA00008779"/>
    </source>
</evidence>
<evidence type="ECO:0000256" key="5">
    <source>
        <dbReference type="SAM" id="SignalP"/>
    </source>
</evidence>
<evidence type="ECO:0000313" key="7">
    <source>
        <dbReference type="EMBL" id="SDM60701.1"/>
    </source>
</evidence>
<reference evidence="7 8" key="1">
    <citation type="submission" date="2016-10" db="EMBL/GenBank/DDBJ databases">
        <authorList>
            <person name="de Groot N.N."/>
        </authorList>
    </citation>
    <scope>NUCLEOTIDE SEQUENCE [LARGE SCALE GENOMIC DNA]</scope>
    <source>
        <strain evidence="7 8">DSM 19886</strain>
    </source>
</reference>
<protein>
    <submittedName>
        <fullName evidence="7">Arylsulfatase A</fullName>
    </submittedName>
</protein>
<accession>A0A1G9ULC3</accession>
<dbReference type="GO" id="GO:0004065">
    <property type="term" value="F:arylsulfatase activity"/>
    <property type="evidence" value="ECO:0007669"/>
    <property type="project" value="TreeGrafter"/>
</dbReference>
<evidence type="ECO:0000313" key="8">
    <source>
        <dbReference type="Proteomes" id="UP000199440"/>
    </source>
</evidence>
<sequence length="593" mass="67543">MAMKKSNNFFSFIFLLFFYLGASQNSKPNVILVLTDDQGIGDLGCHGNPWLKTPNIDKFYTEAVRMTDFHVSPVCTPTRGAIMTGQYPINNGAWATYKGRDALSANATTMAEIFRDYGYKTGMFGKWHLGDNYPARPTDLGFDVAVHHKAGGVGELSDYWGNNYFDDTYFVNNEPEQFKGYCTDVWFNEAMKFIENTQEPFFVYLATNAPHSPHYVDEKFANPYKPFVGTEIPNAEFFGMIANIDENFGKLEKFLKKTGLADNTILIFMTDNGATAGFDSHRNLGYNMGLRGRKGDETEGGHRVPFFIRWKDGKVSGGWDIEETTAHVDLIPTLAGLCDISIPKNTKLDGLDISPLLLKKSKELADRTLFVHIRQDWRPPHDVAQTCLIKDKWRLVNGNELYDIEKDRMQLTNLADQHPEIVKALLAKNAEFLKETKKNYAYTEFPTAIVGNPDQEKIKLTIQHAIGNDLPIWKSEQVAEGNKNQNNIHPIQIEREGRYKISCRRWPEENPGPILGIPEKNPKNWFTYNSISPEKVRLQVANQILEKEINAADEEVNFEVYLEKGKTFLVNDFVEGNEKYGVYYSYVTFLGER</sequence>
<dbReference type="STRING" id="192904.SAMN04488514_11177"/>
<keyword evidence="2" id="KW-0479">Metal-binding</keyword>
<evidence type="ECO:0000256" key="4">
    <source>
        <dbReference type="ARBA" id="ARBA00022837"/>
    </source>
</evidence>
<keyword evidence="4" id="KW-0106">Calcium</keyword>
<evidence type="ECO:0000256" key="3">
    <source>
        <dbReference type="ARBA" id="ARBA00022801"/>
    </source>
</evidence>
<feature type="chain" id="PRO_5011484315" evidence="5">
    <location>
        <begin position="23"/>
        <end position="593"/>
    </location>
</feature>
<dbReference type="AlphaFoldDB" id="A0A1G9ULC3"/>
<dbReference type="CDD" id="cd16146">
    <property type="entry name" value="ARS_like"/>
    <property type="match status" value="1"/>
</dbReference>
<dbReference type="PANTHER" id="PTHR42693:SF53">
    <property type="entry name" value="ENDO-4-O-SULFATASE"/>
    <property type="match status" value="1"/>
</dbReference>
<dbReference type="FunFam" id="3.40.720.10:FF:000070">
    <property type="entry name" value="Arylsulfatase A"/>
    <property type="match status" value="1"/>
</dbReference>
<feature type="signal peptide" evidence="5">
    <location>
        <begin position="1"/>
        <end position="22"/>
    </location>
</feature>
<dbReference type="InterPro" id="IPR017850">
    <property type="entry name" value="Alkaline_phosphatase_core_sf"/>
</dbReference>
<evidence type="ECO:0000256" key="2">
    <source>
        <dbReference type="ARBA" id="ARBA00022723"/>
    </source>
</evidence>
<gene>
    <name evidence="7" type="ORF">SAMN04488514_11177</name>
</gene>
<dbReference type="Proteomes" id="UP000199440">
    <property type="component" value="Unassembled WGS sequence"/>
</dbReference>
<dbReference type="InterPro" id="IPR050738">
    <property type="entry name" value="Sulfatase"/>
</dbReference>
<dbReference type="PROSITE" id="PS00523">
    <property type="entry name" value="SULFATASE_1"/>
    <property type="match status" value="1"/>
</dbReference>
<evidence type="ECO:0000259" key="6">
    <source>
        <dbReference type="Pfam" id="PF00884"/>
    </source>
</evidence>
<comment type="similarity">
    <text evidence="1">Belongs to the sulfatase family.</text>
</comment>
<dbReference type="InterPro" id="IPR024607">
    <property type="entry name" value="Sulfatase_CS"/>
</dbReference>
<feature type="domain" description="Sulfatase N-terminal" evidence="6">
    <location>
        <begin position="28"/>
        <end position="339"/>
    </location>
</feature>
<dbReference type="GO" id="GO:0046872">
    <property type="term" value="F:metal ion binding"/>
    <property type="evidence" value="ECO:0007669"/>
    <property type="project" value="UniProtKB-KW"/>
</dbReference>
<dbReference type="RefSeq" id="WP_245731541.1">
    <property type="nucleotide sequence ID" value="NZ_FNGV01000011.1"/>
</dbReference>
<proteinExistence type="inferred from homology"/>
<dbReference type="EMBL" id="FNGV01000011">
    <property type="protein sequence ID" value="SDM60701.1"/>
    <property type="molecule type" value="Genomic_DNA"/>
</dbReference>
<organism evidence="7 8">
    <name type="scientific">Kriegella aquimaris</name>
    <dbReference type="NCBI Taxonomy" id="192904"/>
    <lineage>
        <taxon>Bacteria</taxon>
        <taxon>Pseudomonadati</taxon>
        <taxon>Bacteroidota</taxon>
        <taxon>Flavobacteriia</taxon>
        <taxon>Flavobacteriales</taxon>
        <taxon>Flavobacteriaceae</taxon>
        <taxon>Kriegella</taxon>
    </lineage>
</organism>
<keyword evidence="5" id="KW-0732">Signal</keyword>
<dbReference type="SUPFAM" id="SSF53649">
    <property type="entry name" value="Alkaline phosphatase-like"/>
    <property type="match status" value="1"/>
</dbReference>
<keyword evidence="3" id="KW-0378">Hydrolase</keyword>
<keyword evidence="8" id="KW-1185">Reference proteome</keyword>
<dbReference type="InterPro" id="IPR000917">
    <property type="entry name" value="Sulfatase_N"/>
</dbReference>
<dbReference type="PANTHER" id="PTHR42693">
    <property type="entry name" value="ARYLSULFATASE FAMILY MEMBER"/>
    <property type="match status" value="1"/>
</dbReference>
<name>A0A1G9ULC3_9FLAO</name>